<dbReference type="Gene3D" id="2.60.40.4070">
    <property type="match status" value="1"/>
</dbReference>
<dbReference type="GO" id="GO:0008234">
    <property type="term" value="F:cysteine-type peptidase activity"/>
    <property type="evidence" value="ECO:0007669"/>
    <property type="project" value="InterPro"/>
</dbReference>
<dbReference type="Proteomes" id="UP000270291">
    <property type="component" value="Unassembled WGS sequence"/>
</dbReference>
<dbReference type="GO" id="GO:0006508">
    <property type="term" value="P:proteolysis"/>
    <property type="evidence" value="ECO:0007669"/>
    <property type="project" value="InterPro"/>
</dbReference>
<dbReference type="OrthoDB" id="9757650at2"/>
<feature type="domain" description="CARDB" evidence="3">
    <location>
        <begin position="826"/>
        <end position="923"/>
    </location>
</feature>
<dbReference type="Gene3D" id="2.60.40.10">
    <property type="entry name" value="Immunoglobulins"/>
    <property type="match status" value="1"/>
</dbReference>
<evidence type="ECO:0000259" key="2">
    <source>
        <dbReference type="Pfam" id="PF01364"/>
    </source>
</evidence>
<gene>
    <name evidence="4" type="ORF">EI293_10065</name>
</gene>
<accession>A0A3R9PPW5</accession>
<protein>
    <recommendedName>
        <fullName evidence="6">Gingipain domain-containing protein</fullName>
    </recommendedName>
</protein>
<feature type="signal peptide" evidence="1">
    <location>
        <begin position="1"/>
        <end position="24"/>
    </location>
</feature>
<evidence type="ECO:0000313" key="5">
    <source>
        <dbReference type="Proteomes" id="UP000270291"/>
    </source>
</evidence>
<dbReference type="SUPFAM" id="SSF52129">
    <property type="entry name" value="Caspase-like"/>
    <property type="match status" value="1"/>
</dbReference>
<dbReference type="InterPro" id="IPR001769">
    <property type="entry name" value="Gingipain"/>
</dbReference>
<comment type="caution">
    <text evidence="4">The sequence shown here is derived from an EMBL/GenBank/DDBJ whole genome shotgun (WGS) entry which is preliminary data.</text>
</comment>
<sequence length="1531" mass="167720">MKQAYQKLWLLALLLTLWAPAAQAQSGPYGNEWIVPGQQYYKIKVARDGLYRLNYQYLQQAGISGVSPQRLQLWRRGKEVAIHVGGNTTALDNSTFIEFFGQRNDAALDRGMHLAAADQAQPYYSLFTDTASYFLTWSNSAAGKRMVQSNPAATGTPHVSRVRKPLQVYSFRYNVVNDEVGYNTYQPWAERGEGFFSNEFGEAGYSITFDSVWAVTSGAALQVSVQVVGKTTGGHESQVSVVGANGTVRVLGSLVYNNFSFARGTYQLLPSERLSNGRVTVRVEQKLGKTLNATYGDVARVAFAQLHYKQSVRWTQRQTQLLFSNDSTLAGPAYYQLDSIPSTVRGYDVTDPYTVQRVEGQAGTSGTQRGFTFSNANGRTRNLLLADADRALVPATPKRVFFRSISPAAHNFLIVTSRVLMKPAGTGATAVPNVVRAYANYRASALGGGWDTLVVTSEQLYDQFHYGEQSALAVRQFAQWMLAGSTRPQTLLLLGKGLGVSEATGCGSVTGGAAYHRQYPLLYGDCSGTNPVRNLVPASTRGISDIFFTANWQSGDYRPRMITGRIAAQTPQQVINYLNKLKEHEASGYEPWRKNVVHIVGSDKNRPWEDPLFTGYLNTYARYVQSPPFAGKVVKLYRRETFPGTLPADAPLNLAPDFNAGVGFISYFGHGGPNNLEFNIPDIRLAATGFVNKGKYPVWYVSGCSSGNSFTAAGSFGGENYLFAEDKGIIGFLADSDLGYDPDLHELHTEMMKLLFADNTWYGKPIAEVQQEANRRLGVGLSVNDNLQARKIASLMNTIWQGDPALKLFSPLQPDFQTADARLQISPSVVPATANARFELKLGVSNPGRIASGPLAIRVTRTVGSGTPVVVNFTVPQARQDTTYTLALTNPATGSVAGQNTFQVDLDPDNLIAESDETNNRATLNYTFLTGGVTTLSPPEFAIVGNRAVRLVAQSNVPTITARDYDLELDTVQTFTSTLVQRTKINAVMVPEWQPTLPTLAGQDSVVWYWRVRLAVPQGDESANWATSSFRVINGRTQGGWSQSHPGQFRRDERAGVEVAVPGGQWTFNAATQEATITSTRIGPARQWETLYHTIRTSPTGEYTLRLLGTDTLGQTTVLNPDVTNRALPLSSVSAQLYPYLQLQAVLRETTTGVTPQLEQWLITYQGVPEGVVRPSATPLTAAALTQQAQRTGTLTIPVTFQNVADYAFTAPLVGYVVVRSNNAGAPRERYYPLAGAALTAHSQRDYSVTLDVRGLFGTLSGQVVLNPRRQPEQHYFNNELTLPPFEVTNNDTPPVLDVAFDGRHLLNGEIVSPQPIISIQLRDIDKLRPISDRSNFIVVLTPKSTGVPMTVDLNSSGIVFVADSAQGTARLEYQPGKIKGLEAGVYTLEVQGRDGSGNLAGTEPYRITFEVITESTITNVFPYPNPVTSKTKFVFTLTGSTLPRNMKIQIVSLTGRVVKEIMMADLGPLRIGNNITEYAWDGTDDYGDRLANGTYLYRVVLDDPSGEFKQRATGGDRAFKKDWGKLVLLR</sequence>
<organism evidence="4 5">
    <name type="scientific">Hymenobacter perfusus</name>
    <dbReference type="NCBI Taxonomy" id="1236770"/>
    <lineage>
        <taxon>Bacteria</taxon>
        <taxon>Pseudomonadati</taxon>
        <taxon>Bacteroidota</taxon>
        <taxon>Cytophagia</taxon>
        <taxon>Cytophagales</taxon>
        <taxon>Hymenobacteraceae</taxon>
        <taxon>Hymenobacter</taxon>
    </lineage>
</organism>
<feature type="domain" description="Gingipain" evidence="2">
    <location>
        <begin position="432"/>
        <end position="808"/>
    </location>
</feature>
<dbReference type="RefSeq" id="WP_125437206.1">
    <property type="nucleotide sequence ID" value="NZ_RWIU01000003.1"/>
</dbReference>
<evidence type="ECO:0000259" key="3">
    <source>
        <dbReference type="Pfam" id="PF07705"/>
    </source>
</evidence>
<dbReference type="InterPro" id="IPR029030">
    <property type="entry name" value="Caspase-like_dom_sf"/>
</dbReference>
<reference evidence="4 5" key="1">
    <citation type="submission" date="2018-12" db="EMBL/GenBank/DDBJ databases">
        <authorList>
            <person name="Feng G."/>
            <person name="Zhu H."/>
        </authorList>
    </citation>
    <scope>NUCLEOTIDE SEQUENCE [LARGE SCALE GENOMIC DNA]</scope>
    <source>
        <strain evidence="4 5">LMG 26000</strain>
    </source>
</reference>
<proteinExistence type="predicted"/>
<feature type="chain" id="PRO_5018753226" description="Gingipain domain-containing protein" evidence="1">
    <location>
        <begin position="25"/>
        <end position="1531"/>
    </location>
</feature>
<evidence type="ECO:0000313" key="4">
    <source>
        <dbReference type="EMBL" id="RSK43248.1"/>
    </source>
</evidence>
<dbReference type="InterPro" id="IPR013783">
    <property type="entry name" value="Ig-like_fold"/>
</dbReference>
<name>A0A3R9PPW5_9BACT</name>
<evidence type="ECO:0000256" key="1">
    <source>
        <dbReference type="SAM" id="SignalP"/>
    </source>
</evidence>
<keyword evidence="5" id="KW-1185">Reference proteome</keyword>
<dbReference type="InterPro" id="IPR011635">
    <property type="entry name" value="CARDB"/>
</dbReference>
<dbReference type="Pfam" id="PF01364">
    <property type="entry name" value="Peptidase_C25"/>
    <property type="match status" value="1"/>
</dbReference>
<evidence type="ECO:0008006" key="6">
    <source>
        <dbReference type="Google" id="ProtNLM"/>
    </source>
</evidence>
<keyword evidence="1" id="KW-0732">Signal</keyword>
<dbReference type="EMBL" id="RWIU01000003">
    <property type="protein sequence ID" value="RSK43248.1"/>
    <property type="molecule type" value="Genomic_DNA"/>
</dbReference>
<dbReference type="Gene3D" id="3.40.50.1460">
    <property type="match status" value="1"/>
</dbReference>
<dbReference type="Pfam" id="PF07705">
    <property type="entry name" value="CARDB"/>
    <property type="match status" value="1"/>
</dbReference>